<sequence>MSDPTAKDPSSPTESPLDLAAFLNAAGEPAETGALQVAPETAPAVSNSNLPAEVLTPMPPAERLVDLSSLAPEQRAVAQKLADSIRFDDTTTTLNFVDNALQPLALASRRLLADTTVGEAGEIGRIAAAVIDGIKILRIEELQEEAREAAPKVTGFLSKLGRLGKVAHGAARSFQENRKAFLGLMDAEEAKARRTKADLMITIQQLDEQSKAVRQGVSDLSIGIAAMQLALERGVGEAELLRQVALRTNTAGDAAIAMDYRNTLGNFRGRIADLREAMISAATLIPLIASNRKAAETRVSKLTTGIMVTIPRLMAVAAQAVVQADTRRAGEESEKLDEAARRITALAVQGAHDAAVDAAHSLGGDPRNLESLAAAAAQSIETMKEVLAIEQQVLAQDREREQKLIEVRNKLVEGMRGVQAQALAAPPGA</sequence>
<name>A0A1G8BIA0_9BURK</name>
<dbReference type="EMBL" id="FNCJ01000009">
    <property type="protein sequence ID" value="SDH32952.1"/>
    <property type="molecule type" value="Genomic_DNA"/>
</dbReference>
<gene>
    <name evidence="1" type="ORF">SAMN05216466_10957</name>
</gene>
<dbReference type="RefSeq" id="WP_090686362.1">
    <property type="nucleotide sequence ID" value="NZ_CADERL010000004.1"/>
</dbReference>
<dbReference type="Pfam" id="PF05816">
    <property type="entry name" value="TelA"/>
    <property type="match status" value="1"/>
</dbReference>
<reference evidence="1 2" key="1">
    <citation type="submission" date="2016-10" db="EMBL/GenBank/DDBJ databases">
        <authorList>
            <person name="de Groot N.N."/>
        </authorList>
    </citation>
    <scope>NUCLEOTIDE SEQUENCE [LARGE SCALE GENOMIC DNA]</scope>
    <source>
        <strain evidence="1 2">LMG 2247</strain>
    </source>
</reference>
<protein>
    <submittedName>
        <fullName evidence="1">Uncharacterized conserved protein YaaN involved in tellurite resistance</fullName>
    </submittedName>
</protein>
<evidence type="ECO:0000313" key="1">
    <source>
        <dbReference type="EMBL" id="SDH32952.1"/>
    </source>
</evidence>
<organism evidence="1 2">
    <name type="scientific">Paraburkholderia phenazinium</name>
    <dbReference type="NCBI Taxonomy" id="60549"/>
    <lineage>
        <taxon>Bacteria</taxon>
        <taxon>Pseudomonadati</taxon>
        <taxon>Pseudomonadota</taxon>
        <taxon>Betaproteobacteria</taxon>
        <taxon>Burkholderiales</taxon>
        <taxon>Burkholderiaceae</taxon>
        <taxon>Paraburkholderia</taxon>
    </lineage>
</organism>
<dbReference type="Proteomes" id="UP000199706">
    <property type="component" value="Unassembled WGS sequence"/>
</dbReference>
<dbReference type="OrthoDB" id="7054714at2"/>
<accession>A0A1G8BIA0</accession>
<dbReference type="InterPro" id="IPR008863">
    <property type="entry name" value="Toxic_anion-R_TelA"/>
</dbReference>
<evidence type="ECO:0000313" key="2">
    <source>
        <dbReference type="Proteomes" id="UP000199706"/>
    </source>
</evidence>
<proteinExistence type="predicted"/>
<dbReference type="AlphaFoldDB" id="A0A1G8BIA0"/>